<dbReference type="AlphaFoldDB" id="A0A1L7XSQ9"/>
<sequence>MLYRCTFTIVDMLMPIGDQKTAGNCAHIGPIAYVFDNNCLTLGYEGQAPTNLLASDPGWQFHTSLPQPVVAHVGPQGYLYKGDLTLTYDVDMWYNGQRYNPTTEGAMYNKEGYTVLASKEDLTSGFQYAWSRMAFVC</sequence>
<protein>
    <submittedName>
        <fullName evidence="1">Uncharacterized protein</fullName>
    </submittedName>
</protein>
<dbReference type="EMBL" id="FJOG01000050">
    <property type="protein sequence ID" value="CZR68074.1"/>
    <property type="molecule type" value="Genomic_DNA"/>
</dbReference>
<dbReference type="OrthoDB" id="3553935at2759"/>
<evidence type="ECO:0000313" key="2">
    <source>
        <dbReference type="Proteomes" id="UP000184330"/>
    </source>
</evidence>
<organism evidence="1 2">
    <name type="scientific">Phialocephala subalpina</name>
    <dbReference type="NCBI Taxonomy" id="576137"/>
    <lineage>
        <taxon>Eukaryota</taxon>
        <taxon>Fungi</taxon>
        <taxon>Dikarya</taxon>
        <taxon>Ascomycota</taxon>
        <taxon>Pezizomycotina</taxon>
        <taxon>Leotiomycetes</taxon>
        <taxon>Helotiales</taxon>
        <taxon>Mollisiaceae</taxon>
        <taxon>Phialocephala</taxon>
        <taxon>Phialocephala fortinii species complex</taxon>
    </lineage>
</organism>
<dbReference type="Proteomes" id="UP000184330">
    <property type="component" value="Unassembled WGS sequence"/>
</dbReference>
<reference evidence="1 2" key="1">
    <citation type="submission" date="2016-03" db="EMBL/GenBank/DDBJ databases">
        <authorList>
            <person name="Ploux O."/>
        </authorList>
    </citation>
    <scope>NUCLEOTIDE SEQUENCE [LARGE SCALE GENOMIC DNA]</scope>
    <source>
        <strain evidence="1 2">UAMH 11012</strain>
    </source>
</reference>
<gene>
    <name evidence="1" type="ORF">PAC_17973</name>
</gene>
<evidence type="ECO:0000313" key="1">
    <source>
        <dbReference type="EMBL" id="CZR68074.1"/>
    </source>
</evidence>
<proteinExistence type="predicted"/>
<name>A0A1L7XSQ9_9HELO</name>
<accession>A0A1L7XSQ9</accession>
<keyword evidence="2" id="KW-1185">Reference proteome</keyword>